<dbReference type="RefSeq" id="WP_025978429.1">
    <property type="nucleotide sequence ID" value="NZ_CP015614.1"/>
</dbReference>
<feature type="coiled-coil region" evidence="6">
    <location>
        <begin position="376"/>
        <end position="403"/>
    </location>
</feature>
<evidence type="ECO:0000256" key="4">
    <source>
        <dbReference type="ARBA" id="ARBA00022840"/>
    </source>
</evidence>
<evidence type="ECO:0000313" key="9">
    <source>
        <dbReference type="Proteomes" id="UP000077603"/>
    </source>
</evidence>
<dbReference type="SMART" id="SM00220">
    <property type="entry name" value="S_TKc"/>
    <property type="match status" value="1"/>
</dbReference>
<gene>
    <name evidence="8" type="ORF">DA69_09185</name>
</gene>
<dbReference type="Proteomes" id="UP000077603">
    <property type="component" value="Chromosome"/>
</dbReference>
<reference evidence="8 9" key="1">
    <citation type="journal article" date="2014" name="Genome Announc.">
        <title>Genome Sequence of a Promising Hydrogen-Producing Facultative Anaerobic Bacterium, Brevundimonas naejangsanensis Strain B1.</title>
        <authorList>
            <person name="Su H."/>
            <person name="Zhang T."/>
            <person name="Bao M."/>
            <person name="Jiang Y."/>
            <person name="Wang Y."/>
            <person name="Tan T."/>
        </authorList>
    </citation>
    <scope>NUCLEOTIDE SEQUENCE [LARGE SCALE GENOMIC DNA]</scope>
    <source>
        <strain evidence="8 9">B1</strain>
    </source>
</reference>
<organism evidence="8 9">
    <name type="scientific">Brevundimonas naejangsanensis</name>
    <dbReference type="NCBI Taxonomy" id="588932"/>
    <lineage>
        <taxon>Bacteria</taxon>
        <taxon>Pseudomonadati</taxon>
        <taxon>Pseudomonadota</taxon>
        <taxon>Alphaproteobacteria</taxon>
        <taxon>Caulobacterales</taxon>
        <taxon>Caulobacteraceae</taxon>
        <taxon>Brevundimonas</taxon>
    </lineage>
</organism>
<protein>
    <recommendedName>
        <fullName evidence="7">Protein kinase domain-containing protein</fullName>
    </recommendedName>
</protein>
<dbReference type="Pfam" id="PF13424">
    <property type="entry name" value="TPR_12"/>
    <property type="match status" value="2"/>
</dbReference>
<dbReference type="Pfam" id="PF07721">
    <property type="entry name" value="TPR_4"/>
    <property type="match status" value="1"/>
</dbReference>
<evidence type="ECO:0000256" key="5">
    <source>
        <dbReference type="PROSITE-ProRule" id="PRU10141"/>
    </source>
</evidence>
<name>A0A172Y6R4_9CAUL</name>
<dbReference type="Pfam" id="PF00069">
    <property type="entry name" value="Pkinase"/>
    <property type="match status" value="1"/>
</dbReference>
<dbReference type="GO" id="GO:0004674">
    <property type="term" value="F:protein serine/threonine kinase activity"/>
    <property type="evidence" value="ECO:0007669"/>
    <property type="project" value="TreeGrafter"/>
</dbReference>
<evidence type="ECO:0000256" key="6">
    <source>
        <dbReference type="SAM" id="Coils"/>
    </source>
</evidence>
<dbReference type="SUPFAM" id="SSF48452">
    <property type="entry name" value="TPR-like"/>
    <property type="match status" value="3"/>
</dbReference>
<dbReference type="eggNOG" id="COG0515">
    <property type="taxonomic scope" value="Bacteria"/>
</dbReference>
<dbReference type="InterPro" id="IPR017441">
    <property type="entry name" value="Protein_kinase_ATP_BS"/>
</dbReference>
<keyword evidence="4 5" id="KW-0067">ATP-binding</keyword>
<evidence type="ECO:0000259" key="7">
    <source>
        <dbReference type="PROSITE" id="PS50011"/>
    </source>
</evidence>
<feature type="domain" description="Protein kinase" evidence="7">
    <location>
        <begin position="71"/>
        <end position="335"/>
    </location>
</feature>
<dbReference type="KEGG" id="bne:DA69_09185"/>
<dbReference type="InterPro" id="IPR011990">
    <property type="entry name" value="TPR-like_helical_dom_sf"/>
</dbReference>
<dbReference type="PROSITE" id="PS00108">
    <property type="entry name" value="PROTEIN_KINASE_ST"/>
    <property type="match status" value="1"/>
</dbReference>
<proteinExistence type="predicted"/>
<dbReference type="AlphaFoldDB" id="A0A172Y6R4"/>
<dbReference type="InterPro" id="IPR000719">
    <property type="entry name" value="Prot_kinase_dom"/>
</dbReference>
<dbReference type="PANTHER" id="PTHR43289:SF34">
    <property type="entry name" value="SERINE_THREONINE-PROTEIN KINASE YBDM-RELATED"/>
    <property type="match status" value="1"/>
</dbReference>
<dbReference type="eggNOG" id="COG0457">
    <property type="taxonomic scope" value="Bacteria"/>
</dbReference>
<dbReference type="CDD" id="cd14014">
    <property type="entry name" value="STKc_PknB_like"/>
    <property type="match status" value="1"/>
</dbReference>
<dbReference type="GO" id="GO:0005524">
    <property type="term" value="F:ATP binding"/>
    <property type="evidence" value="ECO:0007669"/>
    <property type="project" value="UniProtKB-UniRule"/>
</dbReference>
<dbReference type="SMART" id="SM00028">
    <property type="entry name" value="TPR"/>
    <property type="match status" value="5"/>
</dbReference>
<dbReference type="InterPro" id="IPR011009">
    <property type="entry name" value="Kinase-like_dom_sf"/>
</dbReference>
<dbReference type="Gene3D" id="3.30.200.20">
    <property type="entry name" value="Phosphorylase Kinase, domain 1"/>
    <property type="match status" value="1"/>
</dbReference>
<keyword evidence="1" id="KW-0808">Transferase</keyword>
<dbReference type="InterPro" id="IPR008271">
    <property type="entry name" value="Ser/Thr_kinase_AS"/>
</dbReference>
<dbReference type="PANTHER" id="PTHR43289">
    <property type="entry name" value="MITOGEN-ACTIVATED PROTEIN KINASE KINASE KINASE 20-RELATED"/>
    <property type="match status" value="1"/>
</dbReference>
<dbReference type="PROSITE" id="PS50011">
    <property type="entry name" value="PROTEIN_KINASE_DOM"/>
    <property type="match status" value="1"/>
</dbReference>
<sequence length="790" mass="85093">MSWAEVEVVLDAALEQAPGNRRAWLKARYGDRPDTLTEVMSLLSAMERSEAFLEPDAEIDLLPSGARFGVWKVVETLGHGGMGEVYRVERDDGEYQQSAALKLMRPLPDAYRARFLAERQIVAELDHPGIARILDGGLGADGRPFMVQEFIEGLPIDQWCVQRGLPPVERVRLIIDVCEAVSHAHAKLIVHRDIKPSNILVSGDGRSRLIDFGVAQQIGGEKQPTQSPVSVEYAAPELLDGGAASIMTDVYGLAATLFELLSGQPPVDVAGLAPPVAVRRVADEPATRLRTVLQQRLARPAAADLEAVLDKALSKRPEDRYVTVESFAADLRRALALEPVQARASDRGYRARRFLRRRRLPIAAAAAVVLSLSGGLAVAVHEAQRAERQRDAALMEQARLQAVQNYLYFMLRTGAETSGPDVDAAGILDAAADQVVQQFQADPVRGGPVMRMLGELYFYMNDYEAAKPLLDRLMTARGVEPAIVAAAAYDLAQIRQRQGDPAEARRLLARAQAFWQGDAARWRSELIDSRLTEARLLRDGGNVAAAVSLLQANLPARIAMSGPDHRDTGVYHNDLGVMLVAAGRAEEAAPSFQAALKVWPANGLDRGPDALNTLNNLAALEVLSGRPERAEPLFRQALEVRRSLYGPSAATAALISNHGKTLLQLKRHAEALPLLREAALMAENHAGVGSLHYASAASGLSEVLLAGGNAPEAERVSVEALSQVQAALGEAHPATAIVRVAVARVRGVQGRKAEARALLDQAHDALSALGPAGAAQVAAIERIRGQYGLE</sequence>
<dbReference type="PROSITE" id="PS00107">
    <property type="entry name" value="PROTEIN_KINASE_ATP"/>
    <property type="match status" value="1"/>
</dbReference>
<dbReference type="InterPro" id="IPR011717">
    <property type="entry name" value="TPR-4"/>
</dbReference>
<keyword evidence="6" id="KW-0175">Coiled coil</keyword>
<dbReference type="GO" id="GO:0042802">
    <property type="term" value="F:identical protein binding"/>
    <property type="evidence" value="ECO:0007669"/>
    <property type="project" value="InterPro"/>
</dbReference>
<dbReference type="Gene3D" id="1.10.510.10">
    <property type="entry name" value="Transferase(Phosphotransferase) domain 1"/>
    <property type="match status" value="1"/>
</dbReference>
<keyword evidence="3" id="KW-0418">Kinase</keyword>
<dbReference type="EMBL" id="CP015614">
    <property type="protein sequence ID" value="ANF54903.1"/>
    <property type="molecule type" value="Genomic_DNA"/>
</dbReference>
<keyword evidence="2 5" id="KW-0547">Nucleotide-binding</keyword>
<keyword evidence="9" id="KW-1185">Reference proteome</keyword>
<evidence type="ECO:0000256" key="3">
    <source>
        <dbReference type="ARBA" id="ARBA00022777"/>
    </source>
</evidence>
<accession>A0A172Y6R4</accession>
<evidence type="ECO:0000256" key="2">
    <source>
        <dbReference type="ARBA" id="ARBA00022741"/>
    </source>
</evidence>
<evidence type="ECO:0000256" key="1">
    <source>
        <dbReference type="ARBA" id="ARBA00022679"/>
    </source>
</evidence>
<evidence type="ECO:0000313" key="8">
    <source>
        <dbReference type="EMBL" id="ANF54903.1"/>
    </source>
</evidence>
<dbReference type="Gene3D" id="1.25.40.10">
    <property type="entry name" value="Tetratricopeptide repeat domain"/>
    <property type="match status" value="2"/>
</dbReference>
<dbReference type="OrthoDB" id="9801841at2"/>
<dbReference type="InterPro" id="IPR019734">
    <property type="entry name" value="TPR_rpt"/>
</dbReference>
<dbReference type="SUPFAM" id="SSF56112">
    <property type="entry name" value="Protein kinase-like (PK-like)"/>
    <property type="match status" value="1"/>
</dbReference>
<dbReference type="STRING" id="588932.DA69_09185"/>
<feature type="binding site" evidence="5">
    <location>
        <position position="102"/>
    </location>
    <ligand>
        <name>ATP</name>
        <dbReference type="ChEBI" id="CHEBI:30616"/>
    </ligand>
</feature>